<feature type="compositionally biased region" description="Low complexity" evidence="1">
    <location>
        <begin position="238"/>
        <end position="248"/>
    </location>
</feature>
<organism evidence="4 5">
    <name type="scientific">Marinobacter daqiaonensis</name>
    <dbReference type="NCBI Taxonomy" id="650891"/>
    <lineage>
        <taxon>Bacteria</taxon>
        <taxon>Pseudomonadati</taxon>
        <taxon>Pseudomonadota</taxon>
        <taxon>Gammaproteobacteria</taxon>
        <taxon>Pseudomonadales</taxon>
        <taxon>Marinobacteraceae</taxon>
        <taxon>Marinobacter</taxon>
    </lineage>
</organism>
<dbReference type="Pfam" id="PF13413">
    <property type="entry name" value="HTH_25"/>
    <property type="match status" value="1"/>
</dbReference>
<feature type="compositionally biased region" description="Low complexity" evidence="1">
    <location>
        <begin position="175"/>
        <end position="187"/>
    </location>
</feature>
<feature type="compositionally biased region" description="Acidic residues" evidence="1">
    <location>
        <begin position="224"/>
        <end position="237"/>
    </location>
</feature>
<evidence type="ECO:0000256" key="2">
    <source>
        <dbReference type="SAM" id="Phobius"/>
    </source>
</evidence>
<dbReference type="OrthoDB" id="9790252at2"/>
<dbReference type="InterPro" id="IPR050400">
    <property type="entry name" value="Bact_Cytoskel_RodZ"/>
</dbReference>
<evidence type="ECO:0000256" key="1">
    <source>
        <dbReference type="SAM" id="MobiDB-lite"/>
    </source>
</evidence>
<dbReference type="InterPro" id="IPR001387">
    <property type="entry name" value="Cro/C1-type_HTH"/>
</dbReference>
<dbReference type="Gene3D" id="1.10.260.40">
    <property type="entry name" value="lambda repressor-like DNA-binding domains"/>
    <property type="match status" value="1"/>
</dbReference>
<dbReference type="PANTHER" id="PTHR34475:SF1">
    <property type="entry name" value="CYTOSKELETON PROTEIN RODZ"/>
    <property type="match status" value="1"/>
</dbReference>
<dbReference type="RefSeq" id="WP_092008485.1">
    <property type="nucleotide sequence ID" value="NZ_FOYW01000001.1"/>
</dbReference>
<reference evidence="4 5" key="1">
    <citation type="submission" date="2016-10" db="EMBL/GenBank/DDBJ databases">
        <authorList>
            <person name="de Groot N.N."/>
        </authorList>
    </citation>
    <scope>NUCLEOTIDE SEQUENCE [LARGE SCALE GENOMIC DNA]</scope>
    <source>
        <strain evidence="4 5">CGMCC 1.9167</strain>
    </source>
</reference>
<dbReference type="EMBL" id="FOYW01000001">
    <property type="protein sequence ID" value="SFR43026.1"/>
    <property type="molecule type" value="Genomic_DNA"/>
</dbReference>
<dbReference type="PANTHER" id="PTHR34475">
    <property type="match status" value="1"/>
</dbReference>
<keyword evidence="2" id="KW-1133">Transmembrane helix</keyword>
<keyword evidence="2" id="KW-0812">Transmembrane</keyword>
<feature type="compositionally biased region" description="Polar residues" evidence="1">
    <location>
        <begin position="148"/>
        <end position="157"/>
    </location>
</feature>
<dbReference type="STRING" id="650891.SAMN05216203_0238"/>
<proteinExistence type="predicted"/>
<feature type="compositionally biased region" description="Acidic residues" evidence="1">
    <location>
        <begin position="188"/>
        <end position="200"/>
    </location>
</feature>
<evidence type="ECO:0000313" key="4">
    <source>
        <dbReference type="EMBL" id="SFR43026.1"/>
    </source>
</evidence>
<dbReference type="CDD" id="cd00093">
    <property type="entry name" value="HTH_XRE"/>
    <property type="match status" value="1"/>
</dbReference>
<evidence type="ECO:0000259" key="3">
    <source>
        <dbReference type="PROSITE" id="PS50943"/>
    </source>
</evidence>
<dbReference type="AlphaFoldDB" id="A0A1I6GLJ5"/>
<sequence>MTTDNASQDARQLTAGERLRQARESAGLSVTEVADRQHLRPAVIAAIEKGDYSQVDSELFLKGYVRAYASQVGLDPDSVVRQLDGELEPLREQKKAQVEANPLVTIERRKRRKRQVARVVFVLVVLAALFYGGSLYLAHQQAEEAVSDDSNTGQLNTPAVPVGNDGMPGDDVEPVPDAGEAAPAEADQSLDTDPQTEESELQSSAVVEQENGTETGPEVTEVTSGDDDPEATDEAGFEGEAAGPEPGTVDMGSDPVPVPTIAEEPDTTPPPVPETVSPEQDEAGRLVASFNDDCWVEVQDSNGRVLVAELRRAGETLDVTGEGPLRVVFGAVDAVSSVRYGGEPVDLSARPARNNRVVLTLSQ</sequence>
<evidence type="ECO:0000313" key="5">
    <source>
        <dbReference type="Proteomes" id="UP000198644"/>
    </source>
</evidence>
<dbReference type="GO" id="GO:0003677">
    <property type="term" value="F:DNA binding"/>
    <property type="evidence" value="ECO:0007669"/>
    <property type="project" value="InterPro"/>
</dbReference>
<name>A0A1I6GLJ5_9GAMM</name>
<feature type="transmembrane region" description="Helical" evidence="2">
    <location>
        <begin position="116"/>
        <end position="138"/>
    </location>
</feature>
<gene>
    <name evidence="4" type="ORF">SAMN05216203_0238</name>
</gene>
<accession>A0A1I6GLJ5</accession>
<protein>
    <submittedName>
        <fullName evidence="4">Cytoskeleton protein RodZ</fullName>
    </submittedName>
</protein>
<dbReference type="Proteomes" id="UP000198644">
    <property type="component" value="Unassembled WGS sequence"/>
</dbReference>
<dbReference type="Pfam" id="PF13464">
    <property type="entry name" value="RodZ_C"/>
    <property type="match status" value="1"/>
</dbReference>
<keyword evidence="2" id="KW-0472">Membrane</keyword>
<feature type="region of interest" description="Disordered" evidence="1">
    <location>
        <begin position="145"/>
        <end position="281"/>
    </location>
</feature>
<feature type="domain" description="HTH cro/C1-type" evidence="3">
    <location>
        <begin position="19"/>
        <end position="62"/>
    </location>
</feature>
<dbReference type="PROSITE" id="PS50943">
    <property type="entry name" value="HTH_CROC1"/>
    <property type="match status" value="1"/>
</dbReference>
<feature type="compositionally biased region" description="Low complexity" evidence="1">
    <location>
        <begin position="210"/>
        <end position="223"/>
    </location>
</feature>
<keyword evidence="5" id="KW-1185">Reference proteome</keyword>
<dbReference type="SUPFAM" id="SSF47413">
    <property type="entry name" value="lambda repressor-like DNA-binding domains"/>
    <property type="match status" value="1"/>
</dbReference>
<dbReference type="InterPro" id="IPR025194">
    <property type="entry name" value="RodZ-like_C"/>
</dbReference>
<dbReference type="InterPro" id="IPR010982">
    <property type="entry name" value="Lambda_DNA-bd_dom_sf"/>
</dbReference>